<organism evidence="4 5">
    <name type="scientific">Saccoglossus kowalevskii</name>
    <name type="common">Acorn worm</name>
    <dbReference type="NCBI Taxonomy" id="10224"/>
    <lineage>
        <taxon>Eukaryota</taxon>
        <taxon>Metazoa</taxon>
        <taxon>Hemichordata</taxon>
        <taxon>Enteropneusta</taxon>
        <taxon>Harrimaniidae</taxon>
        <taxon>Saccoglossus</taxon>
    </lineage>
</organism>
<dbReference type="Pfam" id="PF16977">
    <property type="entry name" value="ApeC"/>
    <property type="match status" value="2"/>
</dbReference>
<protein>
    <submittedName>
        <fullName evidence="5">Uncharacterized protein LOC100373234</fullName>
    </submittedName>
</protein>
<feature type="domain" description="Apextrin C-terminal" evidence="3">
    <location>
        <begin position="6"/>
        <end position="93"/>
    </location>
</feature>
<feature type="compositionally biased region" description="Basic and acidic residues" evidence="1">
    <location>
        <begin position="351"/>
        <end position="360"/>
    </location>
</feature>
<keyword evidence="2" id="KW-0812">Transmembrane</keyword>
<evidence type="ECO:0000256" key="2">
    <source>
        <dbReference type="SAM" id="Phobius"/>
    </source>
</evidence>
<feature type="transmembrane region" description="Helical" evidence="2">
    <location>
        <begin position="288"/>
        <end position="311"/>
    </location>
</feature>
<dbReference type="GeneID" id="100373234"/>
<dbReference type="PANTHER" id="PTHR19324:SF33">
    <property type="entry name" value="MUCIN-5AC"/>
    <property type="match status" value="1"/>
</dbReference>
<evidence type="ECO:0000259" key="3">
    <source>
        <dbReference type="Pfam" id="PF16977"/>
    </source>
</evidence>
<feature type="domain" description="Apextrin C-terminal" evidence="3">
    <location>
        <begin position="118"/>
        <end position="239"/>
    </location>
</feature>
<feature type="compositionally biased region" description="Polar residues" evidence="1">
    <location>
        <begin position="341"/>
        <end position="350"/>
    </location>
</feature>
<proteinExistence type="predicted"/>
<gene>
    <name evidence="5" type="primary">LOC100373234</name>
</gene>
<name>A0ABM0MRD4_SACKO</name>
<dbReference type="InterPro" id="IPR031569">
    <property type="entry name" value="ApeC"/>
</dbReference>
<keyword evidence="2" id="KW-1133">Transmembrane helix</keyword>
<dbReference type="RefSeq" id="XP_006822575.1">
    <property type="nucleotide sequence ID" value="XM_006822512.1"/>
</dbReference>
<keyword evidence="2" id="KW-0472">Membrane</keyword>
<feature type="region of interest" description="Disordered" evidence="1">
    <location>
        <begin position="341"/>
        <end position="383"/>
    </location>
</feature>
<sequence>MGVADWPAGIYALPKPKRGCPGASSVWQETSIFVNLSTTNILQPTLWNNSHLSGQSTNDTFNIDICTRTQGSDADDGETTNNAWPAGKYCTYSMLSPSVAVNFAPITNSTSSPYNHGVLNASYNCPRGFTEGSLIWPFPTWSKEGVSSPYVSPSPNSTQSYYCCQATGDTEKPIQLPTEKPFLLFPFGNKCQQVKDMSVSLEKIEWNFNRRFYSGPQTRETLPFTEEGSNNRTQFYCYYSREENKAKPISKYGSHYRILDSNSTDTKDDSSILMGVPPDYPPPPDYTYIKIIVAVVIVGTPGTTLLVLCILRTRNIHMRKNFRKRESYRMASFTYQSSLSMRRYSNSPPSSDDHKSEKPLKGHSFKFHNNRLSANSNKKRYDI</sequence>
<evidence type="ECO:0000313" key="4">
    <source>
        <dbReference type="Proteomes" id="UP000694865"/>
    </source>
</evidence>
<accession>A0ABM0MRD4</accession>
<evidence type="ECO:0000313" key="5">
    <source>
        <dbReference type="RefSeq" id="XP_006822575.1"/>
    </source>
</evidence>
<reference evidence="5" key="1">
    <citation type="submission" date="2025-08" db="UniProtKB">
        <authorList>
            <consortium name="RefSeq"/>
        </authorList>
    </citation>
    <scope>IDENTIFICATION</scope>
    <source>
        <tissue evidence="5">Testes</tissue>
    </source>
</reference>
<keyword evidence="4" id="KW-1185">Reference proteome</keyword>
<evidence type="ECO:0000256" key="1">
    <source>
        <dbReference type="SAM" id="MobiDB-lite"/>
    </source>
</evidence>
<dbReference type="PANTHER" id="PTHR19324">
    <property type="entry name" value="PERFORIN-LIKE PROTEIN 1"/>
    <property type="match status" value="1"/>
</dbReference>
<dbReference type="Proteomes" id="UP000694865">
    <property type="component" value="Unplaced"/>
</dbReference>